<feature type="compositionally biased region" description="Basic and acidic residues" evidence="1">
    <location>
        <begin position="1"/>
        <end position="15"/>
    </location>
</feature>
<accession>A0ABD3HNK0</accession>
<gene>
    <name evidence="2" type="ORF">R1sor_005610</name>
</gene>
<evidence type="ECO:0000256" key="1">
    <source>
        <dbReference type="SAM" id="MobiDB-lite"/>
    </source>
</evidence>
<comment type="caution">
    <text evidence="2">The sequence shown here is derived from an EMBL/GenBank/DDBJ whole genome shotgun (WGS) entry which is preliminary data.</text>
</comment>
<protein>
    <submittedName>
        <fullName evidence="2">Uncharacterized protein</fullName>
    </submittedName>
</protein>
<dbReference type="EMBL" id="JBJQOH010000003">
    <property type="protein sequence ID" value="KAL3691959.1"/>
    <property type="molecule type" value="Genomic_DNA"/>
</dbReference>
<dbReference type="Proteomes" id="UP001633002">
    <property type="component" value="Unassembled WGS sequence"/>
</dbReference>
<dbReference type="AlphaFoldDB" id="A0ABD3HNK0"/>
<name>A0ABD3HNK0_9MARC</name>
<evidence type="ECO:0000313" key="3">
    <source>
        <dbReference type="Proteomes" id="UP001633002"/>
    </source>
</evidence>
<keyword evidence="3" id="KW-1185">Reference proteome</keyword>
<evidence type="ECO:0000313" key="2">
    <source>
        <dbReference type="EMBL" id="KAL3691959.1"/>
    </source>
</evidence>
<feature type="region of interest" description="Disordered" evidence="1">
    <location>
        <begin position="1"/>
        <end position="57"/>
    </location>
</feature>
<sequence length="125" mass="13902">MENKEEQMSDVDSKQGVKFLARSTSDLGSSKKQSILERTLSPRKPCSKNAGKPPKFRTMERSAAVASYEAEIAKKAAAAPKLGMKKLERLNKFRVRKGHLDFDISSPDNDLLSPEKNVGVYFLLS</sequence>
<proteinExistence type="predicted"/>
<reference evidence="2 3" key="1">
    <citation type="submission" date="2024-09" db="EMBL/GenBank/DDBJ databases">
        <title>Chromosome-scale assembly of Riccia sorocarpa.</title>
        <authorList>
            <person name="Paukszto L."/>
        </authorList>
    </citation>
    <scope>NUCLEOTIDE SEQUENCE [LARGE SCALE GENOMIC DNA]</scope>
    <source>
        <strain evidence="2">LP-2024</strain>
        <tissue evidence="2">Aerial parts of the thallus</tissue>
    </source>
</reference>
<organism evidence="2 3">
    <name type="scientific">Riccia sorocarpa</name>
    <dbReference type="NCBI Taxonomy" id="122646"/>
    <lineage>
        <taxon>Eukaryota</taxon>
        <taxon>Viridiplantae</taxon>
        <taxon>Streptophyta</taxon>
        <taxon>Embryophyta</taxon>
        <taxon>Marchantiophyta</taxon>
        <taxon>Marchantiopsida</taxon>
        <taxon>Marchantiidae</taxon>
        <taxon>Marchantiales</taxon>
        <taxon>Ricciaceae</taxon>
        <taxon>Riccia</taxon>
    </lineage>
</organism>
<feature type="compositionally biased region" description="Polar residues" evidence="1">
    <location>
        <begin position="22"/>
        <end position="33"/>
    </location>
</feature>